<dbReference type="AlphaFoldDB" id="A0A165MKQ7"/>
<gene>
    <name evidence="10" type="ORF">DAEQUDRAFT_730990</name>
</gene>
<keyword evidence="3 7" id="KW-0862">Zinc</keyword>
<feature type="transmembrane region" description="Helical" evidence="8">
    <location>
        <begin position="12"/>
        <end position="32"/>
    </location>
</feature>
<dbReference type="EMBL" id="KV429099">
    <property type="protein sequence ID" value="KZT65815.1"/>
    <property type="molecule type" value="Genomic_DNA"/>
</dbReference>
<accession>A0A165MKQ7</accession>
<reference evidence="10 11" key="1">
    <citation type="journal article" date="2016" name="Mol. Biol. Evol.">
        <title>Comparative Genomics of Early-Diverging Mushroom-Forming Fungi Provides Insights into the Origins of Lignocellulose Decay Capabilities.</title>
        <authorList>
            <person name="Nagy L.G."/>
            <person name="Riley R."/>
            <person name="Tritt A."/>
            <person name="Adam C."/>
            <person name="Daum C."/>
            <person name="Floudas D."/>
            <person name="Sun H."/>
            <person name="Yadav J.S."/>
            <person name="Pangilinan J."/>
            <person name="Larsson K.H."/>
            <person name="Matsuura K."/>
            <person name="Barry K."/>
            <person name="Labutti K."/>
            <person name="Kuo R."/>
            <person name="Ohm R.A."/>
            <person name="Bhattacharya S.S."/>
            <person name="Shirouzu T."/>
            <person name="Yoshinaga Y."/>
            <person name="Martin F.M."/>
            <person name="Grigoriev I.V."/>
            <person name="Hibbett D.S."/>
        </authorList>
    </citation>
    <scope>NUCLEOTIDE SEQUENCE [LARGE SCALE GENOMIC DNA]</scope>
    <source>
        <strain evidence="10 11">L-15889</strain>
    </source>
</reference>
<dbReference type="PANTHER" id="PTHR10003">
    <property type="entry name" value="SUPEROXIDE DISMUTASE CU-ZN -RELATED"/>
    <property type="match status" value="1"/>
</dbReference>
<keyword evidence="11" id="KW-1185">Reference proteome</keyword>
<dbReference type="Pfam" id="PF00080">
    <property type="entry name" value="Sod_Cu"/>
    <property type="match status" value="1"/>
</dbReference>
<proteinExistence type="inferred from homology"/>
<keyword evidence="6 7" id="KW-0186">Copper</keyword>
<organism evidence="10 11">
    <name type="scientific">Daedalea quercina L-15889</name>
    <dbReference type="NCBI Taxonomy" id="1314783"/>
    <lineage>
        <taxon>Eukaryota</taxon>
        <taxon>Fungi</taxon>
        <taxon>Dikarya</taxon>
        <taxon>Basidiomycota</taxon>
        <taxon>Agaricomycotina</taxon>
        <taxon>Agaricomycetes</taxon>
        <taxon>Polyporales</taxon>
        <taxon>Fomitopsis</taxon>
    </lineage>
</organism>
<dbReference type="FunFam" id="2.60.40.200:FF:000001">
    <property type="entry name" value="Superoxide dismutase [Cu-Zn]"/>
    <property type="match status" value="1"/>
</dbReference>
<comment type="function">
    <text evidence="7">Destroys radicals which are normally produced within the cells and which are toxic to biological systems.</text>
</comment>
<dbReference type="PROSITE" id="PS00087">
    <property type="entry name" value="SOD_CU_ZN_1"/>
    <property type="match status" value="1"/>
</dbReference>
<dbReference type="InterPro" id="IPR024134">
    <property type="entry name" value="SOD_Cu/Zn_/chaperone"/>
</dbReference>
<dbReference type="PROSITE" id="PS00332">
    <property type="entry name" value="SOD_CU_ZN_2"/>
    <property type="match status" value="1"/>
</dbReference>
<dbReference type="EC" id="1.15.1.1" evidence="7"/>
<dbReference type="InterPro" id="IPR036423">
    <property type="entry name" value="SOD-like_Cu/Zn_dom_sf"/>
</dbReference>
<evidence type="ECO:0000259" key="9">
    <source>
        <dbReference type="Pfam" id="PF00080"/>
    </source>
</evidence>
<feature type="domain" description="Superoxide dismutase copper/zinc binding" evidence="9">
    <location>
        <begin position="58"/>
        <end position="193"/>
    </location>
</feature>
<dbReference type="STRING" id="1314783.A0A165MKQ7"/>
<evidence type="ECO:0000256" key="5">
    <source>
        <dbReference type="ARBA" id="ARBA00023002"/>
    </source>
</evidence>
<evidence type="ECO:0000256" key="8">
    <source>
        <dbReference type="SAM" id="Phobius"/>
    </source>
</evidence>
<comment type="cofactor">
    <cofactor evidence="7">
        <name>Zn(2+)</name>
        <dbReference type="ChEBI" id="CHEBI:29105"/>
    </cofactor>
    <text evidence="7">Binds 1 zinc ion per subunit.</text>
</comment>
<evidence type="ECO:0000256" key="6">
    <source>
        <dbReference type="ARBA" id="ARBA00023008"/>
    </source>
</evidence>
<comment type="catalytic activity">
    <reaction evidence="7">
        <text>2 superoxide + 2 H(+) = H2O2 + O2</text>
        <dbReference type="Rhea" id="RHEA:20696"/>
        <dbReference type="ChEBI" id="CHEBI:15378"/>
        <dbReference type="ChEBI" id="CHEBI:15379"/>
        <dbReference type="ChEBI" id="CHEBI:16240"/>
        <dbReference type="ChEBI" id="CHEBI:18421"/>
        <dbReference type="EC" id="1.15.1.1"/>
    </reaction>
</comment>
<evidence type="ECO:0000313" key="11">
    <source>
        <dbReference type="Proteomes" id="UP000076727"/>
    </source>
</evidence>
<keyword evidence="2 7" id="KW-0479">Metal-binding</keyword>
<dbReference type="PRINTS" id="PR00068">
    <property type="entry name" value="CUZNDISMTASE"/>
</dbReference>
<keyword evidence="5 7" id="KW-0560">Oxidoreductase</keyword>
<dbReference type="Proteomes" id="UP000076727">
    <property type="component" value="Unassembled WGS sequence"/>
</dbReference>
<dbReference type="CDD" id="cd00305">
    <property type="entry name" value="Cu-Zn_Superoxide_Dismutase"/>
    <property type="match status" value="1"/>
</dbReference>
<comment type="cofactor">
    <cofactor evidence="7">
        <name>Cu cation</name>
        <dbReference type="ChEBI" id="CHEBI:23378"/>
    </cofactor>
    <text evidence="7">Binds 1 copper ion per subunit.</text>
</comment>
<evidence type="ECO:0000256" key="4">
    <source>
        <dbReference type="ARBA" id="ARBA00022862"/>
    </source>
</evidence>
<keyword evidence="8" id="KW-1133">Transmembrane helix</keyword>
<dbReference type="SUPFAM" id="SSF49329">
    <property type="entry name" value="Cu,Zn superoxide dismutase-like"/>
    <property type="match status" value="1"/>
</dbReference>
<dbReference type="GO" id="GO:0004784">
    <property type="term" value="F:superoxide dismutase activity"/>
    <property type="evidence" value="ECO:0007669"/>
    <property type="project" value="UniProtKB-EC"/>
</dbReference>
<evidence type="ECO:0000256" key="3">
    <source>
        <dbReference type="ARBA" id="ARBA00022833"/>
    </source>
</evidence>
<evidence type="ECO:0000313" key="10">
    <source>
        <dbReference type="EMBL" id="KZT65815.1"/>
    </source>
</evidence>
<dbReference type="OrthoDB" id="2015551at2759"/>
<evidence type="ECO:0000256" key="1">
    <source>
        <dbReference type="ARBA" id="ARBA00010457"/>
    </source>
</evidence>
<dbReference type="GO" id="GO:0005507">
    <property type="term" value="F:copper ion binding"/>
    <property type="evidence" value="ECO:0007669"/>
    <property type="project" value="InterPro"/>
</dbReference>
<keyword evidence="8" id="KW-0472">Membrane</keyword>
<evidence type="ECO:0000256" key="7">
    <source>
        <dbReference type="RuleBase" id="RU000393"/>
    </source>
</evidence>
<comment type="similarity">
    <text evidence="1 7">Belongs to the Cu-Zn superoxide dismutase family.</text>
</comment>
<dbReference type="InterPro" id="IPR018152">
    <property type="entry name" value="SOD_Cu/Zn_BS"/>
</dbReference>
<keyword evidence="8" id="KW-0812">Transmembrane</keyword>
<sequence>MDASYKPRQSKQPIVFTALATLAGAFLFWAVFLRPASTPTAPVVTKAVAVLKGDYGASGTVTLVQSAPGAQVTITGELQGLDPRAQRGFHIHTAGDLSSGCASAGAHFNPFGQTHGAPSDTSRHVGDLGNIQSDAQGEAKFTIEDSLVSLNGPLSVVGRAFVLHSGTDDLGRGDNEESLKTGNAGGRAACGVIGIAQ</sequence>
<dbReference type="Gene3D" id="2.60.40.200">
    <property type="entry name" value="Superoxide dismutase, copper/zinc binding domain"/>
    <property type="match status" value="1"/>
</dbReference>
<evidence type="ECO:0000256" key="2">
    <source>
        <dbReference type="ARBA" id="ARBA00022723"/>
    </source>
</evidence>
<dbReference type="InterPro" id="IPR001424">
    <property type="entry name" value="SOD_Cu_Zn_dom"/>
</dbReference>
<protein>
    <recommendedName>
        <fullName evidence="7">Superoxide dismutase [Cu-Zn]</fullName>
        <ecNumber evidence="7">1.15.1.1</ecNumber>
    </recommendedName>
</protein>
<name>A0A165MKQ7_9APHY</name>
<keyword evidence="4" id="KW-0049">Antioxidant</keyword>